<dbReference type="PROSITE" id="PS00491">
    <property type="entry name" value="PROLINE_PEPTIDASE"/>
    <property type="match status" value="1"/>
</dbReference>
<comment type="similarity">
    <text evidence="3">Belongs to the peptidase M24B family.</text>
</comment>
<evidence type="ECO:0000259" key="5">
    <source>
        <dbReference type="Pfam" id="PF01321"/>
    </source>
</evidence>
<evidence type="ECO:0000313" key="6">
    <source>
        <dbReference type="EMBL" id="NKZ24602.1"/>
    </source>
</evidence>
<comment type="caution">
    <text evidence="6">The sequence shown here is derived from an EMBL/GenBank/DDBJ whole genome shotgun (WGS) entry which is preliminary data.</text>
</comment>
<name>A0A7X6S444_9LACO</name>
<evidence type="ECO:0000313" key="7">
    <source>
        <dbReference type="Proteomes" id="UP000549765"/>
    </source>
</evidence>
<dbReference type="Gene3D" id="3.90.230.10">
    <property type="entry name" value="Creatinase/methionine aminopeptidase superfamily"/>
    <property type="match status" value="1"/>
</dbReference>
<gene>
    <name evidence="6" type="ORF">HF964_07330</name>
</gene>
<dbReference type="RefSeq" id="WP_168722397.1">
    <property type="nucleotide sequence ID" value="NZ_JAAXPN010000008.1"/>
</dbReference>
<keyword evidence="7" id="KW-1185">Reference proteome</keyword>
<dbReference type="InterPro" id="IPR000994">
    <property type="entry name" value="Pept_M24"/>
</dbReference>
<dbReference type="SUPFAM" id="SSF53092">
    <property type="entry name" value="Creatinase/prolidase N-terminal domain"/>
    <property type="match status" value="1"/>
</dbReference>
<feature type="domain" description="Peptidase M24" evidence="4">
    <location>
        <begin position="139"/>
        <end position="341"/>
    </location>
</feature>
<sequence>MYQERVTKLKKLLQMSELDGIIITNGDNMRYLSGFLGGEGDGLVVVSQAGVSVITDARYEEELGQSMDDNATLIITRNYYQTAADIIEKQNLQRVGFEDDLPFKIFDLLDELIVAEEFLPVPGIIEAMREIKDINELKALQKACDISIAAFNAILPKIKPGMTELEISNELDYEARKRGAQKASFDTIVASGWRGALPHGLASNKPIATGELVTIDFGYFVDGYTSDITRTFAVGAISAELEEIYEIVRVAQKLVVESVFNGVPSSELDRIGRDYITKAGYGKEFNHGMGHGIGLAIHEGPNISRSLTDEMVTNNLLTIEPGIYLPNIGGVRIEDDIIVTENGYINLTADLTTELIHI</sequence>
<dbReference type="InterPro" id="IPR000587">
    <property type="entry name" value="Creatinase_N"/>
</dbReference>
<dbReference type="InterPro" id="IPR036005">
    <property type="entry name" value="Creatinase/aminopeptidase-like"/>
</dbReference>
<dbReference type="Gene3D" id="3.40.350.10">
    <property type="entry name" value="Creatinase/prolidase N-terminal domain"/>
    <property type="match status" value="1"/>
</dbReference>
<evidence type="ECO:0000256" key="3">
    <source>
        <dbReference type="RuleBase" id="RU000590"/>
    </source>
</evidence>
<organism evidence="6 7">
    <name type="scientific">Periweissella fabalis</name>
    <dbReference type="NCBI Taxonomy" id="1070421"/>
    <lineage>
        <taxon>Bacteria</taxon>
        <taxon>Bacillati</taxon>
        <taxon>Bacillota</taxon>
        <taxon>Bacilli</taxon>
        <taxon>Lactobacillales</taxon>
        <taxon>Lactobacillaceae</taxon>
        <taxon>Periweissella</taxon>
    </lineage>
</organism>
<protein>
    <submittedName>
        <fullName evidence="6">Aminopeptidase P family protein</fullName>
    </submittedName>
</protein>
<keyword evidence="1 3" id="KW-0479">Metal-binding</keyword>
<dbReference type="CDD" id="cd01092">
    <property type="entry name" value="APP-like"/>
    <property type="match status" value="1"/>
</dbReference>
<dbReference type="SUPFAM" id="SSF55920">
    <property type="entry name" value="Creatinase/aminopeptidase"/>
    <property type="match status" value="1"/>
</dbReference>
<proteinExistence type="inferred from homology"/>
<dbReference type="GO" id="GO:0046872">
    <property type="term" value="F:metal ion binding"/>
    <property type="evidence" value="ECO:0007669"/>
    <property type="project" value="UniProtKB-KW"/>
</dbReference>
<feature type="domain" description="Creatinase N-terminal" evidence="5">
    <location>
        <begin position="5"/>
        <end position="131"/>
    </location>
</feature>
<evidence type="ECO:0000256" key="2">
    <source>
        <dbReference type="ARBA" id="ARBA00022801"/>
    </source>
</evidence>
<dbReference type="GO" id="GO:0004177">
    <property type="term" value="F:aminopeptidase activity"/>
    <property type="evidence" value="ECO:0007669"/>
    <property type="project" value="UniProtKB-KW"/>
</dbReference>
<dbReference type="Proteomes" id="UP000549765">
    <property type="component" value="Unassembled WGS sequence"/>
</dbReference>
<dbReference type="InterPro" id="IPR029149">
    <property type="entry name" value="Creatin/AminoP/Spt16_N"/>
</dbReference>
<keyword evidence="2" id="KW-0378">Hydrolase</keyword>
<dbReference type="Pfam" id="PF01321">
    <property type="entry name" value="Creatinase_N"/>
    <property type="match status" value="1"/>
</dbReference>
<dbReference type="PANTHER" id="PTHR46112:SF3">
    <property type="entry name" value="AMINOPEPTIDASE YPDF"/>
    <property type="match status" value="1"/>
</dbReference>
<evidence type="ECO:0000256" key="1">
    <source>
        <dbReference type="ARBA" id="ARBA00022723"/>
    </source>
</evidence>
<dbReference type="InterPro" id="IPR050659">
    <property type="entry name" value="Peptidase_M24B"/>
</dbReference>
<keyword evidence="6" id="KW-0645">Protease</keyword>
<dbReference type="EMBL" id="JAAXPN010000008">
    <property type="protein sequence ID" value="NKZ24602.1"/>
    <property type="molecule type" value="Genomic_DNA"/>
</dbReference>
<reference evidence="6 7" key="1">
    <citation type="submission" date="2020-04" db="EMBL/GenBank/DDBJ databases">
        <title>MicrobeNet Type strains.</title>
        <authorList>
            <person name="Nicholson A.C."/>
        </authorList>
    </citation>
    <scope>NUCLEOTIDE SEQUENCE [LARGE SCALE GENOMIC DNA]</scope>
    <source>
        <strain evidence="6 7">CCUG 61472</strain>
    </source>
</reference>
<dbReference type="AlphaFoldDB" id="A0A7X6S444"/>
<dbReference type="InterPro" id="IPR001131">
    <property type="entry name" value="Peptidase_M24B_aminopep-P_CS"/>
</dbReference>
<dbReference type="Pfam" id="PF00557">
    <property type="entry name" value="Peptidase_M24"/>
    <property type="match status" value="1"/>
</dbReference>
<evidence type="ECO:0000259" key="4">
    <source>
        <dbReference type="Pfam" id="PF00557"/>
    </source>
</evidence>
<dbReference type="PANTHER" id="PTHR46112">
    <property type="entry name" value="AMINOPEPTIDASE"/>
    <property type="match status" value="1"/>
</dbReference>
<accession>A0A7X6S444</accession>
<keyword evidence="6" id="KW-0031">Aminopeptidase</keyword>